<feature type="transmembrane region" description="Helical" evidence="5">
    <location>
        <begin position="31"/>
        <end position="54"/>
    </location>
</feature>
<gene>
    <name evidence="5" type="primary">nuoH</name>
    <name evidence="7" type="ORF">EDD73_1096</name>
</gene>
<feature type="transmembrane region" description="Helical" evidence="5">
    <location>
        <begin position="136"/>
        <end position="155"/>
    </location>
</feature>
<feature type="transmembrane region" description="Helical" evidence="5">
    <location>
        <begin position="331"/>
        <end position="354"/>
    </location>
</feature>
<proteinExistence type="inferred from homology"/>
<dbReference type="GO" id="GO:0048038">
    <property type="term" value="F:quinone binding"/>
    <property type="evidence" value="ECO:0007669"/>
    <property type="project" value="UniProtKB-KW"/>
</dbReference>
<feature type="transmembrane region" description="Helical" evidence="5">
    <location>
        <begin position="101"/>
        <end position="124"/>
    </location>
</feature>
<dbReference type="PANTHER" id="PTHR11432">
    <property type="entry name" value="NADH DEHYDROGENASE SUBUNIT 1"/>
    <property type="match status" value="1"/>
</dbReference>
<keyword evidence="8" id="KW-1185">Reference proteome</keyword>
<sequence>MNSNPDLLTSLAGSIRSVLSPLIGNPDGVDMAMYGVGLLAVITLIFTNAVILVWGERKVAGFMQSRYGPNRLGPWGLFQSIADVLKLMSKEDYRPKLVDKWVWALAPIIMFAPAVAAYAVLPFGKDLVPVDLNIGIFYFIAVSSITTIPLLMAGWGSNNKYSLIGGMRAVAQMVSYEIPLVFSMLGAIMLVGSLKMSSIVEAQSHIWFVFLQPVAFLVYVIAATAETNRAPFDLVEGESEIVAGPLTEYSGMRWAMFFLGEYANLLAVSAIASAVFLGGWQPLPLPGALGDMMHAIPGWIWFALKTYIMIFVFMWFRWTFPRFRVDQLMGFGWKVLLPLSLANILVTGVGIFLYRVAIGG</sequence>
<comment type="caution">
    <text evidence="7">The sequence shown here is derived from an EMBL/GenBank/DDBJ whole genome shotgun (WGS) entry which is preliminary data.</text>
</comment>
<comment type="catalytic activity">
    <reaction evidence="5">
        <text>a quinone + NADH + 5 H(+)(in) = a quinol + NAD(+) + 4 H(+)(out)</text>
        <dbReference type="Rhea" id="RHEA:57888"/>
        <dbReference type="ChEBI" id="CHEBI:15378"/>
        <dbReference type="ChEBI" id="CHEBI:24646"/>
        <dbReference type="ChEBI" id="CHEBI:57540"/>
        <dbReference type="ChEBI" id="CHEBI:57945"/>
        <dbReference type="ChEBI" id="CHEBI:132124"/>
    </reaction>
</comment>
<keyword evidence="2 5" id="KW-0812">Transmembrane</keyword>
<keyword evidence="5" id="KW-1278">Translocase</keyword>
<keyword evidence="5" id="KW-0874">Quinone</keyword>
<evidence type="ECO:0000313" key="7">
    <source>
        <dbReference type="EMBL" id="TCP64465.1"/>
    </source>
</evidence>
<dbReference type="GO" id="GO:0003954">
    <property type="term" value="F:NADH dehydrogenase activity"/>
    <property type="evidence" value="ECO:0007669"/>
    <property type="project" value="TreeGrafter"/>
</dbReference>
<dbReference type="Pfam" id="PF00146">
    <property type="entry name" value="NADHdh"/>
    <property type="match status" value="1"/>
</dbReference>
<organism evidence="7 8">
    <name type="scientific">Heliophilum fasciatum</name>
    <dbReference type="NCBI Taxonomy" id="35700"/>
    <lineage>
        <taxon>Bacteria</taxon>
        <taxon>Bacillati</taxon>
        <taxon>Bacillota</taxon>
        <taxon>Clostridia</taxon>
        <taxon>Eubacteriales</taxon>
        <taxon>Heliobacteriaceae</taxon>
        <taxon>Heliophilum</taxon>
    </lineage>
</organism>
<feature type="transmembrane region" description="Helical" evidence="5">
    <location>
        <begin position="176"/>
        <end position="194"/>
    </location>
</feature>
<evidence type="ECO:0000256" key="4">
    <source>
        <dbReference type="ARBA" id="ARBA00023136"/>
    </source>
</evidence>
<dbReference type="RefSeq" id="WP_131918941.1">
    <property type="nucleotide sequence ID" value="NZ_JAOQNU010000009.1"/>
</dbReference>
<dbReference type="AlphaFoldDB" id="A0A4R2RZD3"/>
<comment type="subcellular location">
    <subcellularLocation>
        <location evidence="5 6">Cell membrane</location>
        <topology evidence="5 6">Multi-pass membrane protein</topology>
    </subcellularLocation>
    <subcellularLocation>
        <location evidence="1">Membrane</location>
        <topology evidence="1">Multi-pass membrane protein</topology>
    </subcellularLocation>
</comment>
<evidence type="ECO:0000256" key="5">
    <source>
        <dbReference type="HAMAP-Rule" id="MF_01350"/>
    </source>
</evidence>
<dbReference type="GO" id="GO:0016655">
    <property type="term" value="F:oxidoreductase activity, acting on NAD(P)H, quinone or similar compound as acceptor"/>
    <property type="evidence" value="ECO:0007669"/>
    <property type="project" value="UniProtKB-UniRule"/>
</dbReference>
<accession>A0A4R2RZD3</accession>
<comment type="function">
    <text evidence="5">NDH-1 shuttles electrons from NADH, via FMN and iron-sulfur (Fe-S) centers, to quinones in the respiratory chain. The immediate electron acceptor for the enzyme in this species is believed to be ubiquinone. Couples the redox reaction to proton translocation (for every two electrons transferred, four hydrogen ions are translocated across the cytoplasmic membrane), and thus conserves the redox energy in a proton gradient. This subunit may bind ubiquinone.</text>
</comment>
<comment type="subunit">
    <text evidence="5">NDH-1 is composed of 14 different subunits. Subunits NuoA, H, J, K, L, M, N constitute the membrane sector of the complex.</text>
</comment>
<keyword evidence="4 5" id="KW-0472">Membrane</keyword>
<evidence type="ECO:0000256" key="6">
    <source>
        <dbReference type="RuleBase" id="RU000471"/>
    </source>
</evidence>
<dbReference type="InterPro" id="IPR001694">
    <property type="entry name" value="NADH_UbQ_OxRdtase_su1/FPO"/>
</dbReference>
<dbReference type="PANTHER" id="PTHR11432:SF3">
    <property type="entry name" value="NADH-UBIQUINONE OXIDOREDUCTASE CHAIN 1"/>
    <property type="match status" value="1"/>
</dbReference>
<evidence type="ECO:0000256" key="2">
    <source>
        <dbReference type="ARBA" id="ARBA00022692"/>
    </source>
</evidence>
<keyword evidence="5 6" id="KW-0520">NAD</keyword>
<comment type="similarity">
    <text evidence="5 6">Belongs to the complex I subunit 1 family.</text>
</comment>
<dbReference type="GO" id="GO:0009060">
    <property type="term" value="P:aerobic respiration"/>
    <property type="evidence" value="ECO:0007669"/>
    <property type="project" value="TreeGrafter"/>
</dbReference>
<keyword evidence="5" id="KW-0830">Ubiquinone</keyword>
<dbReference type="PROSITE" id="PS00668">
    <property type="entry name" value="COMPLEX1_ND1_2"/>
    <property type="match status" value="1"/>
</dbReference>
<feature type="transmembrane region" description="Helical" evidence="5">
    <location>
        <begin position="300"/>
        <end position="319"/>
    </location>
</feature>
<keyword evidence="3 5" id="KW-1133">Transmembrane helix</keyword>
<dbReference type="EC" id="7.1.1.-" evidence="5"/>
<reference evidence="7 8" key="1">
    <citation type="submission" date="2019-03" db="EMBL/GenBank/DDBJ databases">
        <title>Genomic Encyclopedia of Type Strains, Phase IV (KMG-IV): sequencing the most valuable type-strain genomes for metagenomic binning, comparative biology and taxonomic classification.</title>
        <authorList>
            <person name="Goeker M."/>
        </authorList>
    </citation>
    <scope>NUCLEOTIDE SEQUENCE [LARGE SCALE GENOMIC DNA]</scope>
    <source>
        <strain evidence="7 8">DSM 11170</strain>
    </source>
</reference>
<dbReference type="Proteomes" id="UP000294813">
    <property type="component" value="Unassembled WGS sequence"/>
</dbReference>
<feature type="transmembrane region" description="Helical" evidence="5">
    <location>
        <begin position="206"/>
        <end position="225"/>
    </location>
</feature>
<name>A0A4R2RZD3_9FIRM</name>
<feature type="transmembrane region" description="Helical" evidence="5">
    <location>
        <begin position="262"/>
        <end position="280"/>
    </location>
</feature>
<dbReference type="HAMAP" id="MF_01350">
    <property type="entry name" value="NDH1_NuoH"/>
    <property type="match status" value="1"/>
</dbReference>
<dbReference type="GO" id="GO:0005886">
    <property type="term" value="C:plasma membrane"/>
    <property type="evidence" value="ECO:0007669"/>
    <property type="project" value="UniProtKB-SubCell"/>
</dbReference>
<dbReference type="OrthoDB" id="9803734at2"/>
<dbReference type="EMBL" id="SLXT01000009">
    <property type="protein sequence ID" value="TCP64465.1"/>
    <property type="molecule type" value="Genomic_DNA"/>
</dbReference>
<dbReference type="NCBIfam" id="NF004741">
    <property type="entry name" value="PRK06076.1-2"/>
    <property type="match status" value="1"/>
</dbReference>
<evidence type="ECO:0000256" key="1">
    <source>
        <dbReference type="ARBA" id="ARBA00004141"/>
    </source>
</evidence>
<protein>
    <recommendedName>
        <fullName evidence="5">NADH-quinone oxidoreductase subunit H</fullName>
        <ecNumber evidence="5">7.1.1.-</ecNumber>
    </recommendedName>
    <alternativeName>
        <fullName evidence="5">NADH dehydrogenase I subunit H</fullName>
    </alternativeName>
    <alternativeName>
        <fullName evidence="5">NDH-1 subunit H</fullName>
    </alternativeName>
</protein>
<keyword evidence="5" id="KW-1003">Cell membrane</keyword>
<evidence type="ECO:0000256" key="3">
    <source>
        <dbReference type="ARBA" id="ARBA00022989"/>
    </source>
</evidence>
<evidence type="ECO:0000313" key="8">
    <source>
        <dbReference type="Proteomes" id="UP000294813"/>
    </source>
</evidence>
<dbReference type="InterPro" id="IPR018086">
    <property type="entry name" value="NADH_UbQ_OxRdtase_su1_CS"/>
</dbReference>